<feature type="compositionally biased region" description="Acidic residues" evidence="8">
    <location>
        <begin position="93"/>
        <end position="104"/>
    </location>
</feature>
<feature type="domain" description="PLD phosphodiesterase" evidence="9">
    <location>
        <begin position="1107"/>
        <end position="1134"/>
    </location>
</feature>
<evidence type="ECO:0000256" key="7">
    <source>
        <dbReference type="PIRNR" id="PIRNR009376"/>
    </source>
</evidence>
<dbReference type="SMART" id="SM00233">
    <property type="entry name" value="PH"/>
    <property type="match status" value="1"/>
</dbReference>
<evidence type="ECO:0000256" key="1">
    <source>
        <dbReference type="ARBA" id="ARBA00000798"/>
    </source>
</evidence>
<feature type="compositionally biased region" description="Basic residues" evidence="8">
    <location>
        <begin position="1016"/>
        <end position="1025"/>
    </location>
</feature>
<feature type="compositionally biased region" description="Polar residues" evidence="8">
    <location>
        <begin position="116"/>
        <end position="136"/>
    </location>
</feature>
<reference evidence="11 12" key="1">
    <citation type="submission" date="2016-07" db="EMBL/GenBank/DDBJ databases">
        <title>Pervasive Adenine N6-methylation of Active Genes in Fungi.</title>
        <authorList>
            <consortium name="DOE Joint Genome Institute"/>
            <person name="Mondo S.J."/>
            <person name="Dannebaum R.O."/>
            <person name="Kuo R.C."/>
            <person name="Labutti K."/>
            <person name="Haridas S."/>
            <person name="Kuo A."/>
            <person name="Salamov A."/>
            <person name="Ahrendt S.R."/>
            <person name="Lipzen A."/>
            <person name="Sullivan W."/>
            <person name="Andreopoulos W.B."/>
            <person name="Clum A."/>
            <person name="Lindquist E."/>
            <person name="Daum C."/>
            <person name="Ramamoorthy G.K."/>
            <person name="Gryganskyi A."/>
            <person name="Culley D."/>
            <person name="Magnuson J.K."/>
            <person name="James T.Y."/>
            <person name="O'Malley M.A."/>
            <person name="Stajich J.E."/>
            <person name="Spatafora J.W."/>
            <person name="Visel A."/>
            <person name="Grigoriev I.V."/>
        </authorList>
    </citation>
    <scope>NUCLEOTIDE SEQUENCE [LARGE SCALE GENOMIC DNA]</scope>
    <source>
        <strain evidence="11 12">NRRL 2496</strain>
    </source>
</reference>
<dbReference type="OMA" id="DDYIGWY"/>
<feature type="region of interest" description="Disordered" evidence="8">
    <location>
        <begin position="257"/>
        <end position="276"/>
    </location>
</feature>
<sequence length="1381" mass="157205">MSNPIAENAIYFARQRNRVSAEDQRHSNSNSRQETRHHFHQSGGESTRAGPSDSEESRESGLFFDPKGQWKNVFNRLSDLGSRPSSAIGPADLIEEDDEDEPVSDSESRDTFQLLRGQSSSQPIRHSSENNDSNRPLSHHISWPSSTFYRRKRLQEEQRPENDELPSLQELDRLHGSQQDPDGEDDKENFFAHPFLDTAYKQRRARQEEHDETHESPLAAAPSPPVIEGPQSAPSPRPHFVRVAVPAPAAAPVTVVEEGGSGETSAAEDDGDTKSARQRWGKTLDRIRMVANLNTNGTTGDRPFGGDVREESSSSTALAPYYPPAFEPAFIALSVDEYGRKLPPILLPMLAAAVTDSEFITRGINQWVFRIELQYGDIKWVVRRTIADFVTLHYTLKFKSSLSDYVPAPPPFPDQLRSLISSARTTIGLDREDEEEEGRTDGEKKELALARRLALTGYLRSLLAKAHLQATYDICEFFEVSAVSIVADMGWKGKEGFLENRVRNANPNMCHLWKPYRWSKEWVLLRDSYIAFCEDIAAPSPSDVLLLDRTFTIRVSEPTLLGSYHLTLSNQFREIEIKGSKREIDEWVESIQKVKTESPWVKNHRFGSFAPVRTNAKLKWFVDGENHFNAVAEAILSAKSEIYIADWWLTPELYLRRPPEKNQEFRIDRLLERKAKEGIMIYIIIYKEMSLALTIDSAHTKQWLQSLHPNIRVQRHPDRRPFDNSVLFWSHHEKIVVVDNRLALIGGLDLCFGRYDTHAHRHADYPAKGHQYQIFPGQDYSSPRVKDFSNVAQHDNTLVDRELTPRMPWHDMSVAVVGPIARDASRLFIQRWNFLKASKSMHRPSVPFLMPKGEYVAARDESKFEGTCRVQLLRSAASWSSSIEREHSIYNAYMECISNAKHFVYIENQFFISATGDDKVLRNKIGQAIVERIKRAHYSGENFKVYILIPLIPAFEGDLTASESVAARGVMHFQYVSISRGGASIREKLQNEGINPDDYIGWYSLRNWDRIVPRFPKTKKHRASKASKASKENISNTAADGHSHHHHLSNLHLHHHDYNDEDLATMSSSIRDEPPSEIHDSDPTMAADEEDEEDDEANDGRDHFVSELVYIHDKLMIVDDRLVILGSANINDRSMLGNRDSEVAMLIEDTDLIPSYMDGKEYKAAKFALTLRMQLWKEHLGLLNFKDWESIMDDSDDDLLQTKISEDVGYNTPEAGQGQGDTTIPDSDCTTAQEDIRSCEAGEAVKLIDRMSRTRSVYDKYHKRGPHGTLAKEAAALDPLTDRGYHHIWRKTAETNTLAYRELFRVVPDDTVHTFEQHRQFVPDLQKVPYGHVADPSLSASAIEEKLSHVRGHLVQFPVDYLKDENLLNVVESMAPMVIFT</sequence>
<feature type="compositionally biased region" description="Basic and acidic residues" evidence="8">
    <location>
        <begin position="1070"/>
        <end position="1082"/>
    </location>
</feature>
<organism evidence="11 12">
    <name type="scientific">Syncephalastrum racemosum</name>
    <name type="common">Filamentous fungus</name>
    <dbReference type="NCBI Taxonomy" id="13706"/>
    <lineage>
        <taxon>Eukaryota</taxon>
        <taxon>Fungi</taxon>
        <taxon>Fungi incertae sedis</taxon>
        <taxon>Mucoromycota</taxon>
        <taxon>Mucoromycotina</taxon>
        <taxon>Mucoromycetes</taxon>
        <taxon>Mucorales</taxon>
        <taxon>Syncephalastraceae</taxon>
        <taxon>Syncephalastrum</taxon>
    </lineage>
</organism>
<feature type="region of interest" description="Disordered" evidence="8">
    <location>
        <begin position="1"/>
        <end position="235"/>
    </location>
</feature>
<dbReference type="CDD" id="cd09141">
    <property type="entry name" value="PLDc_vPLD1_2_yPLD_like_2"/>
    <property type="match status" value="1"/>
</dbReference>
<evidence type="ECO:0000256" key="2">
    <source>
        <dbReference type="ARBA" id="ARBA00008664"/>
    </source>
</evidence>
<dbReference type="InterPro" id="IPR001849">
    <property type="entry name" value="PH_domain"/>
</dbReference>
<dbReference type="GO" id="GO:0035556">
    <property type="term" value="P:intracellular signal transduction"/>
    <property type="evidence" value="ECO:0007669"/>
    <property type="project" value="InterPro"/>
</dbReference>
<evidence type="ECO:0000256" key="5">
    <source>
        <dbReference type="ARBA" id="ARBA00022963"/>
    </source>
</evidence>
<keyword evidence="3" id="KW-0677">Repeat</keyword>
<evidence type="ECO:0000256" key="6">
    <source>
        <dbReference type="ARBA" id="ARBA00023098"/>
    </source>
</evidence>
<dbReference type="Pfam" id="PF13091">
    <property type="entry name" value="PLDc_2"/>
    <property type="match status" value="1"/>
</dbReference>
<dbReference type="CDD" id="cd01254">
    <property type="entry name" value="PH_PLD"/>
    <property type="match status" value="1"/>
</dbReference>
<evidence type="ECO:0000313" key="12">
    <source>
        <dbReference type="Proteomes" id="UP000242180"/>
    </source>
</evidence>
<keyword evidence="4 7" id="KW-0378">Hydrolase</keyword>
<dbReference type="SUPFAM" id="SSF64268">
    <property type="entry name" value="PX domain"/>
    <property type="match status" value="1"/>
</dbReference>
<dbReference type="PROSITE" id="PS50195">
    <property type="entry name" value="PX"/>
    <property type="match status" value="1"/>
</dbReference>
<dbReference type="SMART" id="SM00155">
    <property type="entry name" value="PLDc"/>
    <property type="match status" value="2"/>
</dbReference>
<dbReference type="CDD" id="cd09138">
    <property type="entry name" value="PLDc_vPLD1_2_yPLD_like_1"/>
    <property type="match status" value="1"/>
</dbReference>
<dbReference type="GO" id="GO:0006654">
    <property type="term" value="P:phosphatidic acid biosynthetic process"/>
    <property type="evidence" value="ECO:0007669"/>
    <property type="project" value="InterPro"/>
</dbReference>
<dbReference type="InParanoid" id="A0A1X2HUP1"/>
<dbReference type="OrthoDB" id="14911at2759"/>
<dbReference type="InterPro" id="IPR001736">
    <property type="entry name" value="PLipase_D/transphosphatidylase"/>
</dbReference>
<protein>
    <recommendedName>
        <fullName evidence="7">Phospholipase</fullName>
        <ecNumber evidence="7">3.1.4.4</ecNumber>
    </recommendedName>
</protein>
<dbReference type="Gene3D" id="3.30.1520.10">
    <property type="entry name" value="Phox-like domain"/>
    <property type="match status" value="1"/>
</dbReference>
<dbReference type="Gene3D" id="3.30.870.10">
    <property type="entry name" value="Endonuclease Chain A"/>
    <property type="match status" value="2"/>
</dbReference>
<evidence type="ECO:0000256" key="4">
    <source>
        <dbReference type="ARBA" id="ARBA00022801"/>
    </source>
</evidence>
<dbReference type="EC" id="3.1.4.4" evidence="7"/>
<dbReference type="PANTHER" id="PTHR18896">
    <property type="entry name" value="PHOSPHOLIPASE D"/>
    <property type="match status" value="1"/>
</dbReference>
<evidence type="ECO:0000259" key="9">
    <source>
        <dbReference type="PROSITE" id="PS50035"/>
    </source>
</evidence>
<evidence type="ECO:0000313" key="11">
    <source>
        <dbReference type="EMBL" id="ORZ03263.1"/>
    </source>
</evidence>
<feature type="region of interest" description="Disordered" evidence="8">
    <location>
        <begin position="1016"/>
        <end position="1047"/>
    </location>
</feature>
<dbReference type="PROSITE" id="PS50035">
    <property type="entry name" value="PLD"/>
    <property type="match status" value="2"/>
</dbReference>
<name>A0A1X2HUP1_SYNRA</name>
<proteinExistence type="inferred from homology"/>
<gene>
    <name evidence="11" type="ORF">BCR43DRAFT_466739</name>
</gene>
<dbReference type="PANTHER" id="PTHR18896:SF76">
    <property type="entry name" value="PHOSPHOLIPASE"/>
    <property type="match status" value="1"/>
</dbReference>
<keyword evidence="5 7" id="KW-0442">Lipid degradation</keyword>
<dbReference type="EMBL" id="MCGN01000001">
    <property type="protein sequence ID" value="ORZ03263.1"/>
    <property type="molecule type" value="Genomic_DNA"/>
</dbReference>
<comment type="catalytic activity">
    <reaction evidence="1 7">
        <text>a 1,2-diacyl-sn-glycero-3-phosphocholine + H2O = a 1,2-diacyl-sn-glycero-3-phosphate + choline + H(+)</text>
        <dbReference type="Rhea" id="RHEA:14445"/>
        <dbReference type="ChEBI" id="CHEBI:15354"/>
        <dbReference type="ChEBI" id="CHEBI:15377"/>
        <dbReference type="ChEBI" id="CHEBI:15378"/>
        <dbReference type="ChEBI" id="CHEBI:57643"/>
        <dbReference type="ChEBI" id="CHEBI:58608"/>
        <dbReference type="EC" id="3.1.4.4"/>
    </reaction>
</comment>
<feature type="compositionally biased region" description="Pro residues" evidence="8">
    <location>
        <begin position="222"/>
        <end position="235"/>
    </location>
</feature>
<dbReference type="InterPro" id="IPR036871">
    <property type="entry name" value="PX_dom_sf"/>
</dbReference>
<dbReference type="PIRSF" id="PIRSF009376">
    <property type="entry name" value="Phospholipase_D_euk"/>
    <property type="match status" value="1"/>
</dbReference>
<dbReference type="Proteomes" id="UP000242180">
    <property type="component" value="Unassembled WGS sequence"/>
</dbReference>
<evidence type="ECO:0000256" key="3">
    <source>
        <dbReference type="ARBA" id="ARBA00022737"/>
    </source>
</evidence>
<comment type="caution">
    <text evidence="11">The sequence shown here is derived from an EMBL/GenBank/DDBJ whole genome shotgun (WGS) entry which is preliminary data.</text>
</comment>
<dbReference type="InterPro" id="IPR025202">
    <property type="entry name" value="PLD-like_dom"/>
</dbReference>
<comment type="similarity">
    <text evidence="2 7">Belongs to the phospholipase D family.</text>
</comment>
<feature type="domain" description="PLD phosphodiesterase" evidence="9">
    <location>
        <begin position="727"/>
        <end position="754"/>
    </location>
</feature>
<dbReference type="STRING" id="13706.A0A1X2HUP1"/>
<dbReference type="SUPFAM" id="SSF56024">
    <property type="entry name" value="Phospholipase D/nuclease"/>
    <property type="match status" value="2"/>
</dbReference>
<feature type="domain" description="PX" evidence="10">
    <location>
        <begin position="347"/>
        <end position="485"/>
    </location>
</feature>
<evidence type="ECO:0000259" key="10">
    <source>
        <dbReference type="PROSITE" id="PS50195"/>
    </source>
</evidence>
<feature type="compositionally biased region" description="Basic and acidic residues" evidence="8">
    <location>
        <begin position="205"/>
        <end position="215"/>
    </location>
</feature>
<accession>A0A1X2HUP1</accession>
<keyword evidence="12" id="KW-1185">Reference proteome</keyword>
<dbReference type="Pfam" id="PF00614">
    <property type="entry name" value="PLDc"/>
    <property type="match status" value="1"/>
</dbReference>
<dbReference type="GO" id="GO:0035091">
    <property type="term" value="F:phosphatidylinositol binding"/>
    <property type="evidence" value="ECO:0007669"/>
    <property type="project" value="InterPro"/>
</dbReference>
<feature type="region of interest" description="Disordered" evidence="8">
    <location>
        <begin position="1067"/>
        <end position="1099"/>
    </location>
</feature>
<feature type="compositionally biased region" description="Acidic residues" evidence="8">
    <location>
        <begin position="1087"/>
        <end position="1097"/>
    </location>
</feature>
<dbReference type="InterPro" id="IPR015679">
    <property type="entry name" value="PLipase_D_fam"/>
</dbReference>
<dbReference type="GO" id="GO:0004630">
    <property type="term" value="F:phospholipase D activity"/>
    <property type="evidence" value="ECO:0007669"/>
    <property type="project" value="UniProtKB-UniRule"/>
</dbReference>
<keyword evidence="6" id="KW-0443">Lipid metabolism</keyword>
<dbReference type="InterPro" id="IPR016555">
    <property type="entry name" value="PLipase_D_euk"/>
</dbReference>
<evidence type="ECO:0000256" key="8">
    <source>
        <dbReference type="SAM" id="MobiDB-lite"/>
    </source>
</evidence>
<dbReference type="Pfam" id="PF00787">
    <property type="entry name" value="PX"/>
    <property type="match status" value="1"/>
</dbReference>
<dbReference type="InterPro" id="IPR001683">
    <property type="entry name" value="PX_dom"/>
</dbReference>
<dbReference type="GO" id="GO:0009395">
    <property type="term" value="P:phospholipid catabolic process"/>
    <property type="evidence" value="ECO:0007669"/>
    <property type="project" value="TreeGrafter"/>
</dbReference>